<comment type="similarity">
    <text evidence="2">Belongs to the transketolase family.</text>
</comment>
<evidence type="ECO:0000256" key="3">
    <source>
        <dbReference type="ARBA" id="ARBA00023052"/>
    </source>
</evidence>
<dbReference type="FunFam" id="3.40.50.970:FF:000129">
    <property type="entry name" value="Transketolase"/>
    <property type="match status" value="1"/>
</dbReference>
<dbReference type="SUPFAM" id="SSF52518">
    <property type="entry name" value="Thiamin diphosphate-binding fold (THDP-binding)"/>
    <property type="match status" value="1"/>
</dbReference>
<dbReference type="InterPro" id="IPR029061">
    <property type="entry name" value="THDP-binding"/>
</dbReference>
<dbReference type="InterPro" id="IPR009014">
    <property type="entry name" value="Transketo_C/PFOR_II"/>
</dbReference>
<evidence type="ECO:0000256" key="2">
    <source>
        <dbReference type="ARBA" id="ARBA00007131"/>
    </source>
</evidence>
<dbReference type="CDD" id="cd07033">
    <property type="entry name" value="TPP_PYR_DXS_TK_like"/>
    <property type="match status" value="1"/>
</dbReference>
<dbReference type="Pfam" id="PF02779">
    <property type="entry name" value="Transket_pyr"/>
    <property type="match status" value="1"/>
</dbReference>
<dbReference type="AlphaFoldDB" id="A0A1F7GFT3"/>
<dbReference type="SMART" id="SM00861">
    <property type="entry name" value="Transket_pyr"/>
    <property type="match status" value="1"/>
</dbReference>
<dbReference type="InterPro" id="IPR005475">
    <property type="entry name" value="Transketolase-like_Pyr-bd"/>
</dbReference>
<feature type="domain" description="Transketolase-like pyrimidine-binding" evidence="4">
    <location>
        <begin position="1"/>
        <end position="163"/>
    </location>
</feature>
<dbReference type="PANTHER" id="PTHR43825">
    <property type="entry name" value="PYRUVATE DEHYDROGENASE E1 COMPONENT"/>
    <property type="match status" value="1"/>
</dbReference>
<proteinExistence type="inferred from homology"/>
<evidence type="ECO:0000256" key="1">
    <source>
        <dbReference type="ARBA" id="ARBA00001964"/>
    </source>
</evidence>
<evidence type="ECO:0000259" key="4">
    <source>
        <dbReference type="SMART" id="SM00861"/>
    </source>
</evidence>
<gene>
    <name evidence="5" type="ORF">A2866_05550</name>
</gene>
<name>A0A1F7GFT3_9BACT</name>
<dbReference type="Gene3D" id="3.40.50.920">
    <property type="match status" value="1"/>
</dbReference>
<dbReference type="InterPro" id="IPR033248">
    <property type="entry name" value="Transketolase_C"/>
</dbReference>
<reference evidence="5 6" key="1">
    <citation type="journal article" date="2016" name="Nat. Commun.">
        <title>Thousands of microbial genomes shed light on interconnected biogeochemical processes in an aquifer system.</title>
        <authorList>
            <person name="Anantharaman K."/>
            <person name="Brown C.T."/>
            <person name="Hug L.A."/>
            <person name="Sharon I."/>
            <person name="Castelle C.J."/>
            <person name="Probst A.J."/>
            <person name="Thomas B.C."/>
            <person name="Singh A."/>
            <person name="Wilkins M.J."/>
            <person name="Karaoz U."/>
            <person name="Brodie E.L."/>
            <person name="Williams K.H."/>
            <person name="Hubbard S.S."/>
            <person name="Banfield J.F."/>
        </authorList>
    </citation>
    <scope>NUCLEOTIDE SEQUENCE [LARGE SCALE GENOMIC DNA]</scope>
</reference>
<sequence>MKKAYIDTLTALMRSHNDIITITADMGFSVYENLQKEFPTRFYNTGVTEQASIGFSTGLALSGYTVFFYAQAAFATMRCFEQVRLDVGYNNLNVKIVGVNAGFSLNQLGVSHFTQEDIGLMRLIPGMTILSPGDPYEMKWALLQAYQIDGPVYIRFSKVGSKDIHKTGDKLKVGHPFLISKGNQSALIVSGGMLELAYDAVKELEKKKIKINLYTMPTVKPIDKIAIRKILALYKNIFVVEEHNIIGALGSAISEITSESASKSIITRIGVPDIFTGVTGSIPYLLDLNGLSVNKINSKILTTLTKRH</sequence>
<accession>A0A1F7GFT3</accession>
<dbReference type="Gene3D" id="3.40.50.970">
    <property type="match status" value="1"/>
</dbReference>
<dbReference type="EMBL" id="MFZI01000079">
    <property type="protein sequence ID" value="OGK17798.1"/>
    <property type="molecule type" value="Genomic_DNA"/>
</dbReference>
<dbReference type="Proteomes" id="UP000177026">
    <property type="component" value="Unassembled WGS sequence"/>
</dbReference>
<dbReference type="SUPFAM" id="SSF52922">
    <property type="entry name" value="TK C-terminal domain-like"/>
    <property type="match status" value="1"/>
</dbReference>
<dbReference type="Pfam" id="PF02780">
    <property type="entry name" value="Transketolase_C"/>
    <property type="match status" value="1"/>
</dbReference>
<protein>
    <recommendedName>
        <fullName evidence="4">Transketolase-like pyrimidine-binding domain-containing protein</fullName>
    </recommendedName>
</protein>
<evidence type="ECO:0000313" key="5">
    <source>
        <dbReference type="EMBL" id="OGK17798.1"/>
    </source>
</evidence>
<keyword evidence="3" id="KW-0786">Thiamine pyrophosphate</keyword>
<comment type="cofactor">
    <cofactor evidence="1">
        <name>thiamine diphosphate</name>
        <dbReference type="ChEBI" id="CHEBI:58937"/>
    </cofactor>
</comment>
<dbReference type="PANTHER" id="PTHR43825:SF5">
    <property type="entry name" value="HYPOTHETICAL TRANSKETOLASE FAMILY PROTEIN"/>
    <property type="match status" value="1"/>
</dbReference>
<comment type="caution">
    <text evidence="5">The sequence shown here is derived from an EMBL/GenBank/DDBJ whole genome shotgun (WGS) entry which is preliminary data.</text>
</comment>
<organism evidence="5 6">
    <name type="scientific">Candidatus Roizmanbacteria bacterium RIFCSPHIGHO2_01_FULL_39_8</name>
    <dbReference type="NCBI Taxonomy" id="1802033"/>
    <lineage>
        <taxon>Bacteria</taxon>
        <taxon>Candidatus Roizmaniibacteriota</taxon>
    </lineage>
</organism>
<evidence type="ECO:0000313" key="6">
    <source>
        <dbReference type="Proteomes" id="UP000177026"/>
    </source>
</evidence>
<dbReference type="InterPro" id="IPR051157">
    <property type="entry name" value="PDH/Transketolase"/>
</dbReference>